<proteinExistence type="predicted"/>
<dbReference type="Proteomes" id="UP001221686">
    <property type="component" value="Unassembled WGS sequence"/>
</dbReference>
<reference evidence="2 3" key="1">
    <citation type="submission" date="2022-11" db="EMBL/GenBank/DDBJ databases">
        <title>Minimal conservation of predation-associated metabolite biosynthetic gene clusters underscores biosynthetic potential of Myxococcota including descriptions for ten novel species: Archangium lansinium sp. nov., Myxococcus landrumus sp. nov., Nannocystis bai.</title>
        <authorList>
            <person name="Ahearne A."/>
            <person name="Stevens C."/>
            <person name="Dowd S."/>
        </authorList>
    </citation>
    <scope>NUCLEOTIDE SEQUENCE [LARGE SCALE GENOMIC DNA]</scope>
    <source>
        <strain evidence="2 3">BB15-2</strain>
    </source>
</reference>
<dbReference type="PROSITE" id="PS51257">
    <property type="entry name" value="PROKAR_LIPOPROTEIN"/>
    <property type="match status" value="1"/>
</dbReference>
<feature type="region of interest" description="Disordered" evidence="1">
    <location>
        <begin position="32"/>
        <end position="86"/>
    </location>
</feature>
<evidence type="ECO:0000256" key="1">
    <source>
        <dbReference type="SAM" id="MobiDB-lite"/>
    </source>
</evidence>
<name>A0ABT5E503_9BACT</name>
<keyword evidence="3" id="KW-1185">Reference proteome</keyword>
<protein>
    <submittedName>
        <fullName evidence="2">Uncharacterized protein</fullName>
    </submittedName>
</protein>
<evidence type="ECO:0000313" key="2">
    <source>
        <dbReference type="EMBL" id="MDC0720485.1"/>
    </source>
</evidence>
<comment type="caution">
    <text evidence="2">The sequence shown here is derived from an EMBL/GenBank/DDBJ whole genome shotgun (WGS) entry which is preliminary data.</text>
</comment>
<gene>
    <name evidence="2" type="ORF">POL25_26520</name>
</gene>
<sequence length="554" mass="57915">MRFRRRVRPLVGSHLALFCACTLDTYGISDSQGGATTTSKGSESTGSTPTSSATSTGSTETTGDVTSAASDTTAGPDEGGCGAPAPGESGSLIRLVKFSGARSQVLHGAALDPQGNIYVVGQFDRELLLDGSTMATSDTQVPFVYKFCPDGKLQWARHGQSTDLALEEYKPEQYRLAIAADAGGAYITGRLRGSVSFSTVSLKPSMPEAAFVVSFDADGQPLKGVLLNAEAAAGMDIAVDGDEVFVAGMCYAPTPLKPTGILLSKFNTSLSLPEESHCVGGGSGELGRNTTARSLTLRPGEPTMILGGTVLIPEDPTAAAEWGPCDGGVVNNRHGFVAEVSRDPADWASAETRWNWCRVFGSESNNEVVLDTAVSDQKILTALATGGSAEALGTCGMVSPAELPGGLSFAWAALDGGGSCTHAEWFPTIWGSGYLFGVEPAGPSEFYLAGRFDKTIDIRNLQLTSLNQTFFAARLPLSLSSQVTWHVRAKHTSDTQKSGATYVTANDSAVVFLGYARGIGELAVGEDSVEVGTDDEHQGASKQAYDSFLLLVRP</sequence>
<dbReference type="RefSeq" id="WP_272088993.1">
    <property type="nucleotide sequence ID" value="NZ_JAQNDL010000003.1"/>
</dbReference>
<evidence type="ECO:0000313" key="3">
    <source>
        <dbReference type="Proteomes" id="UP001221686"/>
    </source>
</evidence>
<dbReference type="EMBL" id="JAQNDL010000003">
    <property type="protein sequence ID" value="MDC0720485.1"/>
    <property type="molecule type" value="Genomic_DNA"/>
</dbReference>
<organism evidence="2 3">
    <name type="scientific">Nannocystis bainbridge</name>
    <dbReference type="NCBI Taxonomy" id="2995303"/>
    <lineage>
        <taxon>Bacteria</taxon>
        <taxon>Pseudomonadati</taxon>
        <taxon>Myxococcota</taxon>
        <taxon>Polyangia</taxon>
        <taxon>Nannocystales</taxon>
        <taxon>Nannocystaceae</taxon>
        <taxon>Nannocystis</taxon>
    </lineage>
</organism>
<feature type="compositionally biased region" description="Low complexity" evidence="1">
    <location>
        <begin position="33"/>
        <end position="67"/>
    </location>
</feature>
<accession>A0ABT5E503</accession>